<dbReference type="RefSeq" id="WP_138543592.1">
    <property type="nucleotide sequence ID" value="NZ_PNCJ01000005.1"/>
</dbReference>
<keyword evidence="1" id="KW-0472">Membrane</keyword>
<reference evidence="3" key="2">
    <citation type="submission" date="2019-06" db="EMBL/GenBank/DDBJ databases">
        <title>Co-occurence of chitin degradation, pigmentation and bioactivity in marine Pseudoalteromonas.</title>
        <authorList>
            <person name="Sonnenschein E.C."/>
            <person name="Bech P.K."/>
        </authorList>
    </citation>
    <scope>NUCLEOTIDE SEQUENCE [LARGE SCALE GENOMIC DNA]</scope>
    <source>
        <strain evidence="3">S2599</strain>
    </source>
</reference>
<evidence type="ECO:0000313" key="3">
    <source>
        <dbReference type="Proteomes" id="UP000306719"/>
    </source>
</evidence>
<gene>
    <name evidence="2" type="ORF">CWB98_03695</name>
</gene>
<sequence>MTGRRDESPPPGNQDQNQFGWSDLIILKGKESMKYLFILLMVLILCGFTLYVIDNDAIKDLYTKVTDSEKHEQYQKLSSQFTPVQSIIQKWNLISSIDDTHTEHVKHIRKNILNVKNLYQNLKIDKLGQANIAIWNLNVAKLNIIMYDLTSEDQHYIDAMAHINEAKKVGKKAPDLSVKELNALMRVRFYHNLTWTELAAYSLRTYNGKHDVKQIMMKIRNAMGGCSFFRSEGLAHTKMKDALECE</sequence>
<keyword evidence="1" id="KW-1133">Transmembrane helix</keyword>
<evidence type="ECO:0000313" key="2">
    <source>
        <dbReference type="EMBL" id="TMP39702.1"/>
    </source>
</evidence>
<feature type="transmembrane region" description="Helical" evidence="1">
    <location>
        <begin position="35"/>
        <end position="53"/>
    </location>
</feature>
<comment type="caution">
    <text evidence="2">The sequence shown here is derived from an EMBL/GenBank/DDBJ whole genome shotgun (WGS) entry which is preliminary data.</text>
</comment>
<reference evidence="2 3" key="1">
    <citation type="submission" date="2018-01" db="EMBL/GenBank/DDBJ databases">
        <authorList>
            <person name="Paulsen S."/>
            <person name="Gram L.K."/>
        </authorList>
    </citation>
    <scope>NUCLEOTIDE SEQUENCE [LARGE SCALE GENOMIC DNA]</scope>
    <source>
        <strain evidence="2 3">S2599</strain>
    </source>
</reference>
<dbReference type="EMBL" id="PNCJ01000005">
    <property type="protein sequence ID" value="TMP39702.1"/>
    <property type="molecule type" value="Genomic_DNA"/>
</dbReference>
<organism evidence="2 3">
    <name type="scientific">Pseudoalteromonas rubra</name>
    <dbReference type="NCBI Taxonomy" id="43658"/>
    <lineage>
        <taxon>Bacteria</taxon>
        <taxon>Pseudomonadati</taxon>
        <taxon>Pseudomonadota</taxon>
        <taxon>Gammaproteobacteria</taxon>
        <taxon>Alteromonadales</taxon>
        <taxon>Pseudoalteromonadaceae</taxon>
        <taxon>Pseudoalteromonas</taxon>
    </lineage>
</organism>
<protein>
    <submittedName>
        <fullName evidence="2">Uncharacterized protein</fullName>
    </submittedName>
</protein>
<accession>A0A5S3X555</accession>
<evidence type="ECO:0000256" key="1">
    <source>
        <dbReference type="SAM" id="Phobius"/>
    </source>
</evidence>
<name>A0A5S3X555_9GAMM</name>
<keyword evidence="1" id="KW-0812">Transmembrane</keyword>
<dbReference type="Proteomes" id="UP000306719">
    <property type="component" value="Unassembled WGS sequence"/>
</dbReference>
<proteinExistence type="predicted"/>
<dbReference type="AlphaFoldDB" id="A0A5S3X555"/>
<dbReference type="OrthoDB" id="9856092at2"/>